<feature type="compositionally biased region" description="Polar residues" evidence="1">
    <location>
        <begin position="31"/>
        <end position="43"/>
    </location>
</feature>
<feature type="region of interest" description="Disordered" evidence="1">
    <location>
        <begin position="703"/>
        <end position="750"/>
    </location>
</feature>
<dbReference type="Proteomes" id="UP001182556">
    <property type="component" value="Unassembled WGS sequence"/>
</dbReference>
<feature type="region of interest" description="Disordered" evidence="1">
    <location>
        <begin position="294"/>
        <end position="420"/>
    </location>
</feature>
<feature type="compositionally biased region" description="Polar residues" evidence="1">
    <location>
        <begin position="466"/>
        <end position="477"/>
    </location>
</feature>
<evidence type="ECO:0008006" key="5">
    <source>
        <dbReference type="Google" id="ProtNLM"/>
    </source>
</evidence>
<feature type="compositionally biased region" description="Polar residues" evidence="1">
    <location>
        <begin position="60"/>
        <end position="72"/>
    </location>
</feature>
<feature type="transmembrane region" description="Helical" evidence="2">
    <location>
        <begin position="148"/>
        <end position="181"/>
    </location>
</feature>
<keyword evidence="2" id="KW-0812">Transmembrane</keyword>
<accession>A0AAD9CWL7</accession>
<evidence type="ECO:0000313" key="4">
    <source>
        <dbReference type="Proteomes" id="UP001182556"/>
    </source>
</evidence>
<sequence>MSHAVLEDGSPLAEYLDQEPASVQPADLGSSIDQPSTSDQGSLSPRRLDRTPSPRPKPLSASQHRPTPLRSLSSDQFSEHFKYLICSSALLERDYVPGYRGLDEDKGHGERPAHGSMGEDATQAAVHLQTLSKTLLGLINPIRERRDIALAVLALLYGTMTLIGWIPVALLTVLVVVVAVFKTTPSADSRSFLSSPSALAPASTDPRSSTSEHVKELIDSCHLFDDTIETALSRLAKQPTNVHYLNPLRVSLNHLTTAMVDHLASATSSLLEMGDKEELTVLGAMYDIQVVGPSLRPGRRRSSSSEDEGSSESIDSDLPGQVPRPRGIHPISLSLQTPRSTRYPVPVPISPSLPEQLQSPFHDPNDPEDRFTQMPFRSPRSYKRTNKDSPFNFRRSPLSGSPSPVTSPKLPSHGNLPSPIAANAKRRSLQNMPYNPPVLEDDLSGADLTRTRSMPFSDIQTLRSRYATGNHSRSSSLVPPPPYSDTNPRLPPSPLAPTPRIKRVVSVSPLTLPSLKAACLDIHLRRRRLACCLLGLKFDHVKDDYWEEVGKILTSLAGHVDEERRKLERSLAELSPDLPEQSLEEARPPWSAQSLDRPFDFAPRTSDSAMLQERIEEIQRTLNRAWSDLLAARQALAAEEMDPFEESWAKVRADLGAMVRDWERGREIVKRITTVVVPSVPTTPIATELPSGEETNVPDFAKAWSDDSEDAPKKSGEADRPAIGLGITEESEPLLEEPDEAEALPAPGADEVYEAEVTGAAGRERSTLSREERIKLMKEAREQGLSLKESEQEMLKQGGMVVDELRGMMEIIRAKKGAMGQKS</sequence>
<proteinExistence type="predicted"/>
<feature type="region of interest" description="Disordered" evidence="1">
    <location>
        <begin position="187"/>
        <end position="211"/>
    </location>
</feature>
<keyword evidence="4" id="KW-1185">Reference proteome</keyword>
<evidence type="ECO:0000256" key="2">
    <source>
        <dbReference type="SAM" id="Phobius"/>
    </source>
</evidence>
<evidence type="ECO:0000313" key="3">
    <source>
        <dbReference type="EMBL" id="KAK1922074.1"/>
    </source>
</evidence>
<feature type="region of interest" description="Disordered" evidence="1">
    <location>
        <begin position="1"/>
        <end position="72"/>
    </location>
</feature>
<keyword evidence="2" id="KW-0472">Membrane</keyword>
<evidence type="ECO:0000256" key="1">
    <source>
        <dbReference type="SAM" id="MobiDB-lite"/>
    </source>
</evidence>
<feature type="compositionally biased region" description="Acidic residues" evidence="1">
    <location>
        <begin position="729"/>
        <end position="742"/>
    </location>
</feature>
<comment type="caution">
    <text evidence="3">The sequence shown here is derived from an EMBL/GenBank/DDBJ whole genome shotgun (WGS) entry which is preliminary data.</text>
</comment>
<dbReference type="AlphaFoldDB" id="A0AAD9CWL7"/>
<protein>
    <recommendedName>
        <fullName evidence="5">Myosin-binding domain-containing protein</fullName>
    </recommendedName>
</protein>
<keyword evidence="2" id="KW-1133">Transmembrane helix</keyword>
<feature type="compositionally biased region" description="Pro residues" evidence="1">
    <location>
        <begin position="478"/>
        <end position="497"/>
    </location>
</feature>
<name>A0AAD9CWL7_PAPLA</name>
<feature type="compositionally biased region" description="Low complexity" evidence="1">
    <location>
        <begin position="187"/>
        <end position="206"/>
    </location>
</feature>
<feature type="region of interest" description="Disordered" evidence="1">
    <location>
        <begin position="466"/>
        <end position="497"/>
    </location>
</feature>
<gene>
    <name evidence="3" type="ORF">DB88DRAFT_497045</name>
</gene>
<organism evidence="3 4">
    <name type="scientific">Papiliotrema laurentii</name>
    <name type="common">Cryptococcus laurentii</name>
    <dbReference type="NCBI Taxonomy" id="5418"/>
    <lineage>
        <taxon>Eukaryota</taxon>
        <taxon>Fungi</taxon>
        <taxon>Dikarya</taxon>
        <taxon>Basidiomycota</taxon>
        <taxon>Agaricomycotina</taxon>
        <taxon>Tremellomycetes</taxon>
        <taxon>Tremellales</taxon>
        <taxon>Rhynchogastremaceae</taxon>
        <taxon>Papiliotrema</taxon>
    </lineage>
</organism>
<reference evidence="3" key="1">
    <citation type="submission" date="2023-02" db="EMBL/GenBank/DDBJ databases">
        <title>Identification and recombinant expression of a fungal hydrolase from Papiliotrema laurentii that hydrolyzes apple cutin and clears colloidal polyester polyurethane.</title>
        <authorList>
            <consortium name="DOE Joint Genome Institute"/>
            <person name="Roman V.A."/>
            <person name="Bojanowski C."/>
            <person name="Crable B.R."/>
            <person name="Wagner D.N."/>
            <person name="Hung C.S."/>
            <person name="Nadeau L.J."/>
            <person name="Schratz L."/>
            <person name="Haridas S."/>
            <person name="Pangilinan J."/>
            <person name="Lipzen A."/>
            <person name="Na H."/>
            <person name="Yan M."/>
            <person name="Ng V."/>
            <person name="Grigoriev I.V."/>
            <person name="Spatafora J.W."/>
            <person name="Barlow D."/>
            <person name="Biffinger J."/>
            <person name="Kelley-Loughnane N."/>
            <person name="Varaljay V.A."/>
            <person name="Crookes-Goodson W.J."/>
        </authorList>
    </citation>
    <scope>NUCLEOTIDE SEQUENCE</scope>
    <source>
        <strain evidence="3">5307AH</strain>
    </source>
</reference>
<feature type="compositionally biased region" description="Basic and acidic residues" evidence="1">
    <location>
        <begin position="710"/>
        <end position="720"/>
    </location>
</feature>
<dbReference type="EMBL" id="JAODAN010000009">
    <property type="protein sequence ID" value="KAK1922074.1"/>
    <property type="molecule type" value="Genomic_DNA"/>
</dbReference>